<dbReference type="RefSeq" id="WP_146819647.1">
    <property type="nucleotide sequence ID" value="NZ_BJYK01000007.1"/>
</dbReference>
<dbReference type="EMBL" id="BJYK01000007">
    <property type="protein sequence ID" value="GEN80477.1"/>
    <property type="molecule type" value="Genomic_DNA"/>
</dbReference>
<dbReference type="AlphaFoldDB" id="A0A511YZ38"/>
<gene>
    <name evidence="2" type="ORF">AFE02nite_22110</name>
</gene>
<comment type="caution">
    <text evidence="2">The sequence shown here is derived from an EMBL/GenBank/DDBJ whole genome shotgun (WGS) entry which is preliminary data.</text>
</comment>
<feature type="compositionally biased region" description="Low complexity" evidence="1">
    <location>
        <begin position="9"/>
        <end position="30"/>
    </location>
</feature>
<accession>A0A511YZ38</accession>
<proteinExistence type="predicted"/>
<organism evidence="2 3">
    <name type="scientific">Actinotalea fermentans</name>
    <dbReference type="NCBI Taxonomy" id="43671"/>
    <lineage>
        <taxon>Bacteria</taxon>
        <taxon>Bacillati</taxon>
        <taxon>Actinomycetota</taxon>
        <taxon>Actinomycetes</taxon>
        <taxon>Micrococcales</taxon>
        <taxon>Cellulomonadaceae</taxon>
        <taxon>Actinotalea</taxon>
    </lineage>
</organism>
<evidence type="ECO:0000313" key="3">
    <source>
        <dbReference type="Proteomes" id="UP000321484"/>
    </source>
</evidence>
<keyword evidence="3" id="KW-1185">Reference proteome</keyword>
<sequence>MNHARTSVATRPRASRPGATAGRATAGRGTVRRATALAAVAAALLAGCAAQADSGADDGGPDVDPAVAPTSSSEPVDLASFAPVDNATWLGIQAAPEASAGQRIVVHAFVTRTYTATGGGTLQVRVTSAQPASEVEGTVAVLRGSPDVLGAAQIGSVLRVHAEVAGAYAGPTGGAAKIPELTVLAAEDVGPYDLSADVTVGEVSRGSGRLLVPVTVRNSSDAVLTYRVDLVATSADGTVQQSGARPEFASLAPGSSASMDVRLEPASADAVLSIAAVTRTLPDAAP</sequence>
<feature type="region of interest" description="Disordered" evidence="1">
    <location>
        <begin position="1"/>
        <end position="30"/>
    </location>
</feature>
<evidence type="ECO:0000313" key="2">
    <source>
        <dbReference type="EMBL" id="GEN80477.1"/>
    </source>
</evidence>
<reference evidence="2 3" key="1">
    <citation type="submission" date="2019-07" db="EMBL/GenBank/DDBJ databases">
        <title>Whole genome shotgun sequence of Actinotalea fermentans NBRC 105374.</title>
        <authorList>
            <person name="Hosoyama A."/>
            <person name="Uohara A."/>
            <person name="Ohji S."/>
            <person name="Ichikawa N."/>
        </authorList>
    </citation>
    <scope>NUCLEOTIDE SEQUENCE [LARGE SCALE GENOMIC DNA]</scope>
    <source>
        <strain evidence="2 3">NBRC 105374</strain>
    </source>
</reference>
<feature type="region of interest" description="Disordered" evidence="1">
    <location>
        <begin position="53"/>
        <end position="76"/>
    </location>
</feature>
<name>A0A511YZ38_9CELL</name>
<evidence type="ECO:0000256" key="1">
    <source>
        <dbReference type="SAM" id="MobiDB-lite"/>
    </source>
</evidence>
<dbReference type="Proteomes" id="UP000321484">
    <property type="component" value="Unassembled WGS sequence"/>
</dbReference>
<protein>
    <submittedName>
        <fullName evidence="2">Uncharacterized protein</fullName>
    </submittedName>
</protein>